<comment type="function">
    <text evidence="7">Aminocarboxypropyltransferase that catalyzes the aminocarboxypropyl transfer on pseudouridine corresponding to position 914 in M.jannaschii 16S rRNA. It constitutes the last step in biosynthesis of the hypermodified N1-methyl-N3-(3-amino-3-carboxypropyl) pseudouridine (m1acp3-Psi).</text>
</comment>
<dbReference type="NCBIfam" id="NF002621">
    <property type="entry name" value="PRK02287.1"/>
    <property type="match status" value="1"/>
</dbReference>
<name>A0A832VN73_9EURY</name>
<keyword evidence="6 7" id="KW-0949">S-adenosyl-L-methionine</keyword>
<dbReference type="HAMAP" id="MF_01116">
    <property type="entry name" value="TSR3"/>
    <property type="match status" value="1"/>
</dbReference>
<dbReference type="Pfam" id="PF04034">
    <property type="entry name" value="Ribo_biogen_C"/>
    <property type="match status" value="1"/>
</dbReference>
<sequence length="163" mass="18773">MRLYIYYANQCDPKKCTGKKLARFGLAELVRDRRRLPRGAILLNPFAKEVLSRQDAGARALCVLDCSWAHAQEVFASRLPLRSRRLPYLVASNPVNFGKPHRLTTAEAFAAALYIMGYEEHARRIMSKFNWGHTFFELNEMPLKDYACASTPEDARKAEEWYV</sequence>
<comment type="catalytic activity">
    <reaction evidence="7">
        <text>an N(1)-methylpseudouridine in rRNA + S-adenosyl-L-methionine = N(1)-methyl-N(3)-[(3S)-3-amino-3-carboxypropyl]pseudouridine in rRNA + S-methyl-5'-thioadenosine + H(+)</text>
        <dbReference type="Rhea" id="RHEA:63296"/>
        <dbReference type="Rhea" id="RHEA-COMP:11634"/>
        <dbReference type="Rhea" id="RHEA-COMP:16310"/>
        <dbReference type="ChEBI" id="CHEBI:15378"/>
        <dbReference type="ChEBI" id="CHEBI:17509"/>
        <dbReference type="ChEBI" id="CHEBI:59789"/>
        <dbReference type="ChEBI" id="CHEBI:74890"/>
        <dbReference type="ChEBI" id="CHEBI:146234"/>
        <dbReference type="EC" id="2.5.1.157"/>
    </reaction>
</comment>
<dbReference type="InterPro" id="IPR007177">
    <property type="entry name" value="Tsr3_C"/>
</dbReference>
<comment type="subcellular location">
    <subcellularLocation>
        <location evidence="7">Cytoplasm</location>
    </subcellularLocation>
</comment>
<evidence type="ECO:0000256" key="2">
    <source>
        <dbReference type="ARBA" id="ARBA00022490"/>
    </source>
</evidence>
<evidence type="ECO:0000256" key="3">
    <source>
        <dbReference type="ARBA" id="ARBA00022517"/>
    </source>
</evidence>
<dbReference type="Pfam" id="PF04068">
    <property type="entry name" value="Fer4_RLI"/>
    <property type="match status" value="1"/>
</dbReference>
<evidence type="ECO:0000256" key="5">
    <source>
        <dbReference type="ARBA" id="ARBA00022679"/>
    </source>
</evidence>
<evidence type="ECO:0000313" key="11">
    <source>
        <dbReference type="Proteomes" id="UP000600363"/>
    </source>
</evidence>
<dbReference type="Proteomes" id="UP000600363">
    <property type="component" value="Unassembled WGS sequence"/>
</dbReference>
<protein>
    <recommendedName>
        <fullName evidence="1 7">16S rRNA aminocarboxypropyltransferase</fullName>
        <ecNumber evidence="7">2.5.1.157</ecNumber>
    </recommendedName>
</protein>
<keyword evidence="2 7" id="KW-0963">Cytoplasm</keyword>
<accession>A0A832VN73</accession>
<keyword evidence="5 7" id="KW-0808">Transferase</keyword>
<dbReference type="PANTHER" id="PTHR20426">
    <property type="entry name" value="RIBOSOME BIOGENESIS PROTEIN TSR3 HOMOLOG"/>
    <property type="match status" value="1"/>
</dbReference>
<dbReference type="GO" id="GO:0000455">
    <property type="term" value="P:enzyme-directed rRNA pseudouridine synthesis"/>
    <property type="evidence" value="ECO:0007669"/>
    <property type="project" value="UniProtKB-UniRule"/>
</dbReference>
<dbReference type="EMBL" id="DUIH01000017">
    <property type="protein sequence ID" value="HIH70021.1"/>
    <property type="molecule type" value="Genomic_DNA"/>
</dbReference>
<feature type="binding site" evidence="7">
    <location>
        <position position="86"/>
    </location>
    <ligand>
        <name>S-adenosyl-L-methionine</name>
        <dbReference type="ChEBI" id="CHEBI:59789"/>
    </ligand>
</feature>
<evidence type="ECO:0000256" key="1">
    <source>
        <dbReference type="ARBA" id="ARBA00014114"/>
    </source>
</evidence>
<comment type="similarity">
    <text evidence="7">Belongs to the TDD superfamily. TSR3 family.</text>
</comment>
<gene>
    <name evidence="10" type="ORF">HA299_05370</name>
</gene>
<proteinExistence type="inferred from homology"/>
<keyword evidence="4 7" id="KW-0698">rRNA processing</keyword>
<feature type="binding site" evidence="7">
    <location>
        <position position="105"/>
    </location>
    <ligand>
        <name>S-adenosyl-L-methionine</name>
        <dbReference type="ChEBI" id="CHEBI:59789"/>
    </ligand>
</feature>
<dbReference type="GO" id="GO:0005737">
    <property type="term" value="C:cytoplasm"/>
    <property type="evidence" value="ECO:0007669"/>
    <property type="project" value="UniProtKB-SubCell"/>
</dbReference>
<dbReference type="PANTHER" id="PTHR20426:SF0">
    <property type="entry name" value="18S RRNA AMINOCARBOXYPROPYLTRANSFERASE"/>
    <property type="match status" value="1"/>
</dbReference>
<feature type="domain" description="16S/18S rRNA aminocarboxypropyltransferase Tsr3 C-terminal" evidence="8">
    <location>
        <begin position="41"/>
        <end position="162"/>
    </location>
</feature>
<evidence type="ECO:0000256" key="7">
    <source>
        <dbReference type="HAMAP-Rule" id="MF_01116"/>
    </source>
</evidence>
<evidence type="ECO:0000259" key="9">
    <source>
        <dbReference type="Pfam" id="PF04068"/>
    </source>
</evidence>
<dbReference type="AlphaFoldDB" id="A0A832VN73"/>
<evidence type="ECO:0000313" key="10">
    <source>
        <dbReference type="EMBL" id="HIH70021.1"/>
    </source>
</evidence>
<feature type="binding site" evidence="7">
    <location>
        <position position="17"/>
    </location>
    <ligand>
        <name>S-adenosyl-L-methionine</name>
        <dbReference type="ChEBI" id="CHEBI:59789"/>
    </ligand>
</feature>
<dbReference type="GO" id="GO:1904047">
    <property type="term" value="F:S-adenosyl-L-methionine binding"/>
    <property type="evidence" value="ECO:0007669"/>
    <property type="project" value="UniProtKB-UniRule"/>
</dbReference>
<dbReference type="RefSeq" id="WP_084174106.1">
    <property type="nucleotide sequence ID" value="NZ_DUIH01000017.1"/>
</dbReference>
<dbReference type="InterPro" id="IPR022968">
    <property type="entry name" value="Tsr3-like"/>
</dbReference>
<dbReference type="EC" id="2.5.1.157" evidence="7"/>
<comment type="caution">
    <text evidence="7">Lacks conserved residue(s) required for the propagation of feature annotation.</text>
</comment>
<keyword evidence="3 7" id="KW-0690">Ribosome biogenesis</keyword>
<dbReference type="GO" id="GO:0106388">
    <property type="term" value="F:rRNA small subunit aminocarboxypropyltransferase activity"/>
    <property type="evidence" value="ECO:0007669"/>
    <property type="project" value="UniProtKB-EC"/>
</dbReference>
<feature type="domain" description="RNase L inhibitor RLI-like possible metal-binding" evidence="9">
    <location>
        <begin position="1"/>
        <end position="31"/>
    </location>
</feature>
<comment type="caution">
    <text evidence="10">The sequence shown here is derived from an EMBL/GenBank/DDBJ whole genome shotgun (WGS) entry which is preliminary data.</text>
</comment>
<evidence type="ECO:0000259" key="8">
    <source>
        <dbReference type="Pfam" id="PF04034"/>
    </source>
</evidence>
<feature type="binding site" evidence="7">
    <location>
        <position position="64"/>
    </location>
    <ligand>
        <name>S-adenosyl-L-methionine</name>
        <dbReference type="ChEBI" id="CHEBI:59789"/>
    </ligand>
</feature>
<dbReference type="InterPro" id="IPR007209">
    <property type="entry name" value="RNaseL-inhib-like_metal-bd_dom"/>
</dbReference>
<organism evidence="10 11">
    <name type="scientific">Methermicoccus shengliensis</name>
    <dbReference type="NCBI Taxonomy" id="660064"/>
    <lineage>
        <taxon>Archaea</taxon>
        <taxon>Methanobacteriati</taxon>
        <taxon>Methanobacteriota</taxon>
        <taxon>Stenosarchaea group</taxon>
        <taxon>Methanomicrobia</taxon>
        <taxon>Methanosarcinales</taxon>
        <taxon>Methermicoccaceae</taxon>
        <taxon>Methermicoccus</taxon>
    </lineage>
</organism>
<evidence type="ECO:0000256" key="6">
    <source>
        <dbReference type="ARBA" id="ARBA00022691"/>
    </source>
</evidence>
<reference evidence="10" key="1">
    <citation type="journal article" date="2020" name="bioRxiv">
        <title>A rank-normalized archaeal taxonomy based on genome phylogeny resolves widespread incomplete and uneven classifications.</title>
        <authorList>
            <person name="Rinke C."/>
            <person name="Chuvochina M."/>
            <person name="Mussig A.J."/>
            <person name="Chaumeil P.-A."/>
            <person name="Waite D.W."/>
            <person name="Whitman W.B."/>
            <person name="Parks D.H."/>
            <person name="Hugenholtz P."/>
        </authorList>
    </citation>
    <scope>NUCLEOTIDE SEQUENCE</scope>
    <source>
        <strain evidence="10">UBA12518</strain>
    </source>
</reference>
<evidence type="ECO:0000256" key="4">
    <source>
        <dbReference type="ARBA" id="ARBA00022552"/>
    </source>
</evidence>